<dbReference type="Proteomes" id="UP000199307">
    <property type="component" value="Unassembled WGS sequence"/>
</dbReference>
<dbReference type="Gene3D" id="3.30.1150.10">
    <property type="match status" value="1"/>
</dbReference>
<dbReference type="Pfam" id="PF05569">
    <property type="entry name" value="Peptidase_M56"/>
    <property type="match status" value="1"/>
</dbReference>
<feature type="transmembrane region" description="Helical" evidence="1">
    <location>
        <begin position="6"/>
        <end position="22"/>
    </location>
</feature>
<protein>
    <submittedName>
        <fullName evidence="4">Signal transducer regulating beta-lactamase production, contains metallopeptidase domain</fullName>
    </submittedName>
</protein>
<dbReference type="RefSeq" id="WP_091128515.1">
    <property type="nucleotide sequence ID" value="NZ_FMVC01000001.1"/>
</dbReference>
<dbReference type="PANTHER" id="PTHR33446">
    <property type="entry name" value="PROTEIN TONB-RELATED"/>
    <property type="match status" value="1"/>
</dbReference>
<feature type="transmembrane region" description="Helical" evidence="1">
    <location>
        <begin position="34"/>
        <end position="51"/>
    </location>
</feature>
<evidence type="ECO:0000259" key="3">
    <source>
        <dbReference type="Pfam" id="PF05569"/>
    </source>
</evidence>
<dbReference type="InterPro" id="IPR037682">
    <property type="entry name" value="TonB_C"/>
</dbReference>
<feature type="domain" description="TonB C-terminal" evidence="2">
    <location>
        <begin position="483"/>
        <end position="545"/>
    </location>
</feature>
<dbReference type="InterPro" id="IPR051045">
    <property type="entry name" value="TonB-dependent_transducer"/>
</dbReference>
<keyword evidence="5" id="KW-1185">Reference proteome</keyword>
<organism evidence="4 5">
    <name type="scientific">Flavobacterium anhuiense</name>
    <dbReference type="NCBI Taxonomy" id="459526"/>
    <lineage>
        <taxon>Bacteria</taxon>
        <taxon>Pseudomonadati</taxon>
        <taxon>Bacteroidota</taxon>
        <taxon>Flavobacteriia</taxon>
        <taxon>Flavobacteriales</taxon>
        <taxon>Flavobacteriaceae</taxon>
        <taxon>Flavobacterium</taxon>
    </lineage>
</organism>
<dbReference type="Pfam" id="PF03544">
    <property type="entry name" value="TonB_C"/>
    <property type="match status" value="1"/>
</dbReference>
<feature type="transmembrane region" description="Helical" evidence="1">
    <location>
        <begin position="260"/>
        <end position="278"/>
    </location>
</feature>
<evidence type="ECO:0000313" key="5">
    <source>
        <dbReference type="Proteomes" id="UP000199307"/>
    </source>
</evidence>
<feature type="transmembrane region" description="Helical" evidence="1">
    <location>
        <begin position="85"/>
        <end position="103"/>
    </location>
</feature>
<accession>A0ABY0L9B0</accession>
<dbReference type="InterPro" id="IPR008756">
    <property type="entry name" value="Peptidase_M56"/>
</dbReference>
<reference evidence="4 5" key="1">
    <citation type="submission" date="2016-10" db="EMBL/GenBank/DDBJ databases">
        <authorList>
            <person name="Varghese N."/>
            <person name="Submissions S."/>
        </authorList>
    </citation>
    <scope>NUCLEOTIDE SEQUENCE [LARGE SCALE GENOMIC DNA]</scope>
    <source>
        <strain evidence="4 5">CGMCC 1.6859</strain>
    </source>
</reference>
<keyword evidence="1" id="KW-0472">Membrane</keyword>
<sequence>MITYLLKSAIALGVFLAFYHLVLEREKMHQFNRFFLLFSIALSLVIPYISFEIVKEIPLDVTNQIAINQPIHIETAVEKTDYKLVFLWSLYAFVTLILAIRFGRNIINFRSKIKCNPSVDFKNSKLILVEEKILPHTFLNYIFINADDYNKQNIEAELYAHELVHVTQKHTLDILFVEFLKTVFWFNPIFLFYKKAIQLNHEFLADQEIVTIYKNVPFYQNLLLEKSSGNQTIYLASNLNYLVTKKRLIMMKKTTSKNVAFLKKIAALPIAVGLMFLLCVETIAQEIKTDVKTEQNVSSLDKYYSKTAFVFKNKNNGIIVKKKYSELTEQEKKSIPPQPFLAKKSPDLKEYESFKNSNNYAVWIDGKHVSNSKLNEYQADHFVSYFNSFVYKNARSKRFPQSYQVTLFTAEGYDKAYGENQVRNAGTITIMANEDAHKNKIRETPGKETTAVVNDIERQPEFPGGILEFYKFIGKNFKSPADKIEGKILVEFMIEKDGSLSEFQVVKDLGFGLGDEAIRVLKLSPKWNPGIQNGQPVRVLYTLPITIQSSKETK</sequence>
<keyword evidence="1" id="KW-1133">Transmembrane helix</keyword>
<evidence type="ECO:0000313" key="4">
    <source>
        <dbReference type="EMBL" id="SCX85942.1"/>
    </source>
</evidence>
<comment type="caution">
    <text evidence="4">The sequence shown here is derived from an EMBL/GenBank/DDBJ whole genome shotgun (WGS) entry which is preliminary data.</text>
</comment>
<feature type="domain" description="Peptidase M56" evidence="3">
    <location>
        <begin position="74"/>
        <end position="232"/>
    </location>
</feature>
<dbReference type="SUPFAM" id="SSF74653">
    <property type="entry name" value="TolA/TonB C-terminal domain"/>
    <property type="match status" value="1"/>
</dbReference>
<keyword evidence="1" id="KW-0812">Transmembrane</keyword>
<evidence type="ECO:0000256" key="1">
    <source>
        <dbReference type="SAM" id="Phobius"/>
    </source>
</evidence>
<evidence type="ECO:0000259" key="2">
    <source>
        <dbReference type="Pfam" id="PF03544"/>
    </source>
</evidence>
<dbReference type="EMBL" id="FMVC01000001">
    <property type="protein sequence ID" value="SCX85942.1"/>
    <property type="molecule type" value="Genomic_DNA"/>
</dbReference>
<proteinExistence type="predicted"/>
<name>A0ABY0L9B0_9FLAO</name>
<gene>
    <name evidence="4" type="ORF">SAMN02927916_0566</name>
</gene>
<dbReference type="PANTHER" id="PTHR33446:SF2">
    <property type="entry name" value="PROTEIN TONB"/>
    <property type="match status" value="1"/>
</dbReference>